<dbReference type="EMBL" id="VNJI01000049">
    <property type="protein sequence ID" value="TVY06748.1"/>
    <property type="molecule type" value="Genomic_DNA"/>
</dbReference>
<evidence type="ECO:0000256" key="1">
    <source>
        <dbReference type="SAM" id="SignalP"/>
    </source>
</evidence>
<evidence type="ECO:0000259" key="2">
    <source>
        <dbReference type="Pfam" id="PF07833"/>
    </source>
</evidence>
<keyword evidence="1" id="KW-0732">Signal</keyword>
<comment type="caution">
    <text evidence="3">The sequence shown here is derived from an EMBL/GenBank/DDBJ whole genome shotgun (WGS) entry which is preliminary data.</text>
</comment>
<evidence type="ECO:0000313" key="3">
    <source>
        <dbReference type="EMBL" id="TVY06748.1"/>
    </source>
</evidence>
<proteinExistence type="predicted"/>
<feature type="signal peptide" evidence="1">
    <location>
        <begin position="1"/>
        <end position="24"/>
    </location>
</feature>
<gene>
    <name evidence="3" type="ORF">FPZ49_27720</name>
</gene>
<evidence type="ECO:0000313" key="4">
    <source>
        <dbReference type="Proteomes" id="UP000317036"/>
    </source>
</evidence>
<organism evidence="3 4">
    <name type="scientific">Paenibacillus cremeus</name>
    <dbReference type="NCBI Taxonomy" id="2163881"/>
    <lineage>
        <taxon>Bacteria</taxon>
        <taxon>Bacillati</taxon>
        <taxon>Bacillota</taxon>
        <taxon>Bacilli</taxon>
        <taxon>Bacillales</taxon>
        <taxon>Paenibacillaceae</taxon>
        <taxon>Paenibacillus</taxon>
    </lineage>
</organism>
<dbReference type="AlphaFoldDB" id="A0A559K3N2"/>
<reference evidence="3 4" key="1">
    <citation type="submission" date="2019-07" db="EMBL/GenBank/DDBJ databases">
        <authorList>
            <person name="Kim J."/>
        </authorList>
    </citation>
    <scope>NUCLEOTIDE SEQUENCE [LARGE SCALE GENOMIC DNA]</scope>
    <source>
        <strain evidence="3 4">JC52</strain>
    </source>
</reference>
<protein>
    <recommendedName>
        <fullName evidence="2">Copper amine oxidase-like N-terminal domain-containing protein</fullName>
    </recommendedName>
</protein>
<name>A0A559K3N2_9BACL</name>
<dbReference type="Pfam" id="PF07833">
    <property type="entry name" value="Cu_amine_oxidN1"/>
    <property type="match status" value="1"/>
</dbReference>
<dbReference type="OrthoDB" id="2664348at2"/>
<keyword evidence="4" id="KW-1185">Reference proteome</keyword>
<dbReference type="RefSeq" id="WP_144853268.1">
    <property type="nucleotide sequence ID" value="NZ_VNJI01000049.1"/>
</dbReference>
<feature type="chain" id="PRO_5021852971" description="Copper amine oxidase-like N-terminal domain-containing protein" evidence="1">
    <location>
        <begin position="25"/>
        <end position="304"/>
    </location>
</feature>
<sequence>MKRTKRVALLTLMLSGAFVAGVYAQDVIQEVRAYLRPDFNLVVDGSPAKLEGSILIFNDKSYLPLTELGQMLGANIYWKAENKTIYVNSRINPEQRKDDSGEVYETIQMYNPYSVKLNYLGTEYPMLITYNNATGSASYEPFYRLSDVRRMGVDTDGLKKTRERYTQELYVSEKELDKRWSKQKPTKVYDTSGSTYVISEEVHPVKLDLLRTHVKNTLNSNFSNVTVNDKPIIIDKVADEEDTYDYLFYETIRSANVSQSVSGFYKARIQLYKNNLPGSNTTYSLTVTNKTDLTEEAKKRENPQ</sequence>
<feature type="domain" description="Copper amine oxidase-like N-terminal" evidence="2">
    <location>
        <begin position="42"/>
        <end position="87"/>
    </location>
</feature>
<accession>A0A559K3N2</accession>
<dbReference type="Proteomes" id="UP000317036">
    <property type="component" value="Unassembled WGS sequence"/>
</dbReference>
<dbReference type="InterPro" id="IPR012854">
    <property type="entry name" value="Cu_amine_oxidase-like_N"/>
</dbReference>